<dbReference type="AlphaFoldDB" id="A0A9Q1D2A0"/>
<dbReference type="PANTHER" id="PTHR31767:SF0">
    <property type="entry name" value="VOLTAGE-DEPENDENT CALCIUM CHANNEL GAMMA-LIKE SUBUNIT"/>
    <property type="match status" value="1"/>
</dbReference>
<dbReference type="GO" id="GO:0016020">
    <property type="term" value="C:membrane"/>
    <property type="evidence" value="ECO:0007669"/>
    <property type="project" value="InterPro"/>
</dbReference>
<evidence type="ECO:0000256" key="1">
    <source>
        <dbReference type="SAM" id="Phobius"/>
    </source>
</evidence>
<dbReference type="EMBL" id="JAFJMO010000015">
    <property type="protein sequence ID" value="KAJ8255989.1"/>
    <property type="molecule type" value="Genomic_DNA"/>
</dbReference>
<keyword evidence="1" id="KW-1133">Transmembrane helix</keyword>
<keyword evidence="3" id="KW-1185">Reference proteome</keyword>
<feature type="transmembrane region" description="Helical" evidence="1">
    <location>
        <begin position="139"/>
        <end position="164"/>
    </location>
</feature>
<dbReference type="PANTHER" id="PTHR31767">
    <property type="entry name" value="VOLTAGE-DEPENDENT CALCIUM CHANNEL GAMMA-LIKE SUBUNIT"/>
    <property type="match status" value="1"/>
</dbReference>
<organism evidence="2 3">
    <name type="scientific">Conger conger</name>
    <name type="common">Conger eel</name>
    <name type="synonym">Muraena conger</name>
    <dbReference type="NCBI Taxonomy" id="82655"/>
    <lineage>
        <taxon>Eukaryota</taxon>
        <taxon>Metazoa</taxon>
        <taxon>Chordata</taxon>
        <taxon>Craniata</taxon>
        <taxon>Vertebrata</taxon>
        <taxon>Euteleostomi</taxon>
        <taxon>Actinopterygii</taxon>
        <taxon>Neopterygii</taxon>
        <taxon>Teleostei</taxon>
        <taxon>Anguilliformes</taxon>
        <taxon>Congridae</taxon>
        <taxon>Conger</taxon>
    </lineage>
</organism>
<dbReference type="GO" id="GO:0005244">
    <property type="term" value="F:voltage-gated monoatomic ion channel activity"/>
    <property type="evidence" value="ECO:0007669"/>
    <property type="project" value="InterPro"/>
</dbReference>
<evidence type="ECO:0000313" key="3">
    <source>
        <dbReference type="Proteomes" id="UP001152803"/>
    </source>
</evidence>
<dbReference type="Pfam" id="PF15108">
    <property type="entry name" value="TMEM37"/>
    <property type="match status" value="1"/>
</dbReference>
<proteinExistence type="predicted"/>
<dbReference type="GO" id="GO:0005262">
    <property type="term" value="F:calcium channel activity"/>
    <property type="evidence" value="ECO:0007669"/>
    <property type="project" value="InterPro"/>
</dbReference>
<feature type="transmembrane region" description="Helical" evidence="1">
    <location>
        <begin position="109"/>
        <end position="127"/>
    </location>
</feature>
<evidence type="ECO:0008006" key="4">
    <source>
        <dbReference type="Google" id="ProtNLM"/>
    </source>
</evidence>
<feature type="transmembrane region" description="Helical" evidence="1">
    <location>
        <begin position="170"/>
        <end position="189"/>
    </location>
</feature>
<name>A0A9Q1D2A0_CONCO</name>
<dbReference type="Proteomes" id="UP001152803">
    <property type="component" value="Unassembled WGS sequence"/>
</dbReference>
<protein>
    <recommendedName>
        <fullName evidence="4">Voltage-dependent calcium channel gamma-like subunit</fullName>
    </recommendedName>
</protein>
<dbReference type="InterPro" id="IPR029372">
    <property type="entry name" value="Tmem37"/>
</dbReference>
<dbReference type="OrthoDB" id="9903296at2759"/>
<accession>A0A9Q1D2A0</accession>
<reference evidence="2" key="1">
    <citation type="journal article" date="2023" name="Science">
        <title>Genome structures resolve the early diversification of teleost fishes.</title>
        <authorList>
            <person name="Parey E."/>
            <person name="Louis A."/>
            <person name="Montfort J."/>
            <person name="Bouchez O."/>
            <person name="Roques C."/>
            <person name="Iampietro C."/>
            <person name="Lluch J."/>
            <person name="Castinel A."/>
            <person name="Donnadieu C."/>
            <person name="Desvignes T."/>
            <person name="Floi Bucao C."/>
            <person name="Jouanno E."/>
            <person name="Wen M."/>
            <person name="Mejri S."/>
            <person name="Dirks R."/>
            <person name="Jansen H."/>
            <person name="Henkel C."/>
            <person name="Chen W.J."/>
            <person name="Zahm M."/>
            <person name="Cabau C."/>
            <person name="Klopp C."/>
            <person name="Thompson A.W."/>
            <person name="Robinson-Rechavi M."/>
            <person name="Braasch I."/>
            <person name="Lecointre G."/>
            <person name="Bobe J."/>
            <person name="Postlethwait J.H."/>
            <person name="Berthelot C."/>
            <person name="Roest Crollius H."/>
            <person name="Guiguen Y."/>
        </authorList>
    </citation>
    <scope>NUCLEOTIDE SEQUENCE</scope>
    <source>
        <strain evidence="2">Concon-B</strain>
    </source>
</reference>
<sequence>MTAIKMKPLGSGRVRPTRTPFLESLTRSMIILCTCLAVILSSIAICDGHWLLADGQMYGLWHLCTVEARGGTGPGAVVPEAGAPPNCTTRLSAAGMGGLEVGMGLCRSLTSLAVVGAIFGLELLVMSQVGWDQDSGRRWTLGSALVLVAFALSVSGMLVFVILLHSLASPLGFTLTFWCQFTAVFLFFLNGTAARHIHHIVLPPAGGPGKC</sequence>
<keyword evidence="1" id="KW-0472">Membrane</keyword>
<comment type="caution">
    <text evidence="2">The sequence shown here is derived from an EMBL/GenBank/DDBJ whole genome shotgun (WGS) entry which is preliminary data.</text>
</comment>
<keyword evidence="1" id="KW-0812">Transmembrane</keyword>
<evidence type="ECO:0000313" key="2">
    <source>
        <dbReference type="EMBL" id="KAJ8255989.1"/>
    </source>
</evidence>
<gene>
    <name evidence="2" type="ORF">COCON_G00198530</name>
</gene>